<dbReference type="Proteomes" id="UP000187209">
    <property type="component" value="Unassembled WGS sequence"/>
</dbReference>
<keyword evidence="3" id="KW-1185">Reference proteome</keyword>
<reference evidence="2 3" key="1">
    <citation type="submission" date="2016-11" db="EMBL/GenBank/DDBJ databases">
        <title>The macronuclear genome of Stentor coeruleus: a giant cell with tiny introns.</title>
        <authorList>
            <person name="Slabodnick M."/>
            <person name="Ruby J.G."/>
            <person name="Reiff S.B."/>
            <person name="Swart E.C."/>
            <person name="Gosai S."/>
            <person name="Prabakaran S."/>
            <person name="Witkowska E."/>
            <person name="Larue G.E."/>
            <person name="Fisher S."/>
            <person name="Freeman R.M."/>
            <person name="Gunawardena J."/>
            <person name="Chu W."/>
            <person name="Stover N.A."/>
            <person name="Gregory B.D."/>
            <person name="Nowacki M."/>
            <person name="Derisi J."/>
            <person name="Roy S.W."/>
            <person name="Marshall W.F."/>
            <person name="Sood P."/>
        </authorList>
    </citation>
    <scope>NUCLEOTIDE SEQUENCE [LARGE SCALE GENOMIC DNA]</scope>
    <source>
        <strain evidence="2">WM001</strain>
    </source>
</reference>
<comment type="caution">
    <text evidence="2">The sequence shown here is derived from an EMBL/GenBank/DDBJ whole genome shotgun (WGS) entry which is preliminary data.</text>
</comment>
<dbReference type="EMBL" id="MPUH01000879">
    <property type="protein sequence ID" value="OMJ72714.1"/>
    <property type="molecule type" value="Genomic_DNA"/>
</dbReference>
<evidence type="ECO:0000313" key="3">
    <source>
        <dbReference type="Proteomes" id="UP000187209"/>
    </source>
</evidence>
<evidence type="ECO:0000256" key="1">
    <source>
        <dbReference type="SAM" id="MobiDB-lite"/>
    </source>
</evidence>
<proteinExistence type="predicted"/>
<protein>
    <submittedName>
        <fullName evidence="2">Uncharacterized protein</fullName>
    </submittedName>
</protein>
<feature type="region of interest" description="Disordered" evidence="1">
    <location>
        <begin position="484"/>
        <end position="505"/>
    </location>
</feature>
<accession>A0A1R2B7D9</accession>
<dbReference type="OrthoDB" id="313045at2759"/>
<dbReference type="AlphaFoldDB" id="A0A1R2B7D9"/>
<sequence>MDFNKFAYEKLLTDINSNQVQGLESKYNEILQTNEELTSELLLEILLPLEKTYELEFPNILYYFPKDSIPSLNIPHILSGLKLYIENILNNKPKPSKKPKPSVKEFPSIPFTEFKYRVDLNTGFISKNLNTLPASEFFQQLLFMLRLQTSKQQFNDLLEEYTKVFDLGVNVAVNDVRFLLFNWYKSWNKYDLRATLMKSLNEFEGLKNGTLPENEKVVIDDLLLVFKRKLKSMPNYAITEEQVYEKSIEGLQNIFQHYSRQQFLLGKTPTFDSIKTNIEVLTIGKFLRFFKDFGVLDDKNKQREKKILKVIQKAFVLTAEFGKTMYENHFIQSLDLIANAFYDKEYDEANNTNWSGLPLAEKRLKFFKFLGCDNKKVYSQKLKNPYFHFGPGSDRIPDYDLGKKYKYKTERLEEVKSSIELWKKSKIQQAPVQEVVKPVRKIKKKEEKKTQPKKIEKITLDGLRKLGSVEGLDCDFDDLKNLVDSDSEDEPIHGPLATVKSRKNY</sequence>
<evidence type="ECO:0000313" key="2">
    <source>
        <dbReference type="EMBL" id="OMJ72714.1"/>
    </source>
</evidence>
<name>A0A1R2B7D9_9CILI</name>
<gene>
    <name evidence="2" type="ORF">SteCoe_28781</name>
</gene>
<organism evidence="2 3">
    <name type="scientific">Stentor coeruleus</name>
    <dbReference type="NCBI Taxonomy" id="5963"/>
    <lineage>
        <taxon>Eukaryota</taxon>
        <taxon>Sar</taxon>
        <taxon>Alveolata</taxon>
        <taxon>Ciliophora</taxon>
        <taxon>Postciliodesmatophora</taxon>
        <taxon>Heterotrichea</taxon>
        <taxon>Heterotrichida</taxon>
        <taxon>Stentoridae</taxon>
        <taxon>Stentor</taxon>
    </lineage>
</organism>